<evidence type="ECO:0000313" key="1">
    <source>
        <dbReference type="EMBL" id="QAY70595.1"/>
    </source>
</evidence>
<accession>A0A4P6F5F8</accession>
<dbReference type="AlphaFoldDB" id="A0A4P6F5F8"/>
<name>A0A4P6F5F8_9MICO</name>
<dbReference type="Proteomes" id="UP000292118">
    <property type="component" value="Chromosome"/>
</dbReference>
<protein>
    <submittedName>
        <fullName evidence="1">DUF3046 domain-containing protein</fullName>
    </submittedName>
</protein>
<dbReference type="KEGG" id="xya:ET471_11645"/>
<organism evidence="1 2">
    <name type="scientific">Xylanimonas protaetiae</name>
    <dbReference type="NCBI Taxonomy" id="2509457"/>
    <lineage>
        <taxon>Bacteria</taxon>
        <taxon>Bacillati</taxon>
        <taxon>Actinomycetota</taxon>
        <taxon>Actinomycetes</taxon>
        <taxon>Micrococcales</taxon>
        <taxon>Promicromonosporaceae</taxon>
        <taxon>Xylanimonas</taxon>
    </lineage>
</organism>
<dbReference type="Pfam" id="PF11248">
    <property type="entry name" value="DUF3046"/>
    <property type="match status" value="1"/>
</dbReference>
<sequence length="78" mass="8839">MRLREFWQLVDEVFGPGYGRALAREQVLDALGDRTSVEALEAGLPPRDVWHALCDALDVPDDRRWGADVRRQAPPPSR</sequence>
<dbReference type="OrthoDB" id="3215033at2"/>
<reference evidence="1 2" key="1">
    <citation type="submission" date="2019-01" db="EMBL/GenBank/DDBJ databases">
        <title>Genome sequencing of strain FW10M-9.</title>
        <authorList>
            <person name="Heo J."/>
            <person name="Kim S.-J."/>
            <person name="Kim J.-S."/>
            <person name="Hong S.-B."/>
            <person name="Kwon S.-W."/>
        </authorList>
    </citation>
    <scope>NUCLEOTIDE SEQUENCE [LARGE SCALE GENOMIC DNA]</scope>
    <source>
        <strain evidence="1 2">FW10M-9</strain>
    </source>
</reference>
<keyword evidence="2" id="KW-1185">Reference proteome</keyword>
<dbReference type="RefSeq" id="WP_129188507.1">
    <property type="nucleotide sequence ID" value="NZ_CP035493.1"/>
</dbReference>
<dbReference type="InterPro" id="IPR021408">
    <property type="entry name" value="DUF3046"/>
</dbReference>
<evidence type="ECO:0000313" key="2">
    <source>
        <dbReference type="Proteomes" id="UP000292118"/>
    </source>
</evidence>
<gene>
    <name evidence="1" type="ORF">ET471_11645</name>
</gene>
<dbReference type="EMBL" id="CP035493">
    <property type="protein sequence ID" value="QAY70595.1"/>
    <property type="molecule type" value="Genomic_DNA"/>
</dbReference>
<proteinExistence type="predicted"/>